<dbReference type="GO" id="GO:0009694">
    <property type="term" value="P:jasmonic acid metabolic process"/>
    <property type="evidence" value="ECO:0007669"/>
    <property type="project" value="TreeGrafter"/>
</dbReference>
<keyword evidence="4" id="KW-1185">Reference proteome</keyword>
<dbReference type="GO" id="GO:0080031">
    <property type="term" value="F:methyl salicylate esterase activity"/>
    <property type="evidence" value="ECO:0007669"/>
    <property type="project" value="TreeGrafter"/>
</dbReference>
<dbReference type="PANTHER" id="PTHR10992">
    <property type="entry name" value="METHYLESTERASE FAMILY MEMBER"/>
    <property type="match status" value="1"/>
</dbReference>
<name>A0A0E0RCY0_ORYRU</name>
<reference evidence="3" key="2">
    <citation type="submission" date="2015-06" db="UniProtKB">
        <authorList>
            <consortium name="EnsemblPlants"/>
        </authorList>
    </citation>
    <scope>IDENTIFICATION</scope>
</reference>
<dbReference type="FunFam" id="3.40.50.1820:FF:000025">
    <property type="entry name" value="putative methylesterase 11, chloroplastic"/>
    <property type="match status" value="1"/>
</dbReference>
<dbReference type="InterPro" id="IPR045889">
    <property type="entry name" value="MES/HNL"/>
</dbReference>
<protein>
    <recommendedName>
        <fullName evidence="2">AB hydrolase-1 domain-containing protein</fullName>
    </recommendedName>
</protein>
<proteinExistence type="predicted"/>
<dbReference type="SUPFAM" id="SSF53474">
    <property type="entry name" value="alpha/beta-Hydrolases"/>
    <property type="match status" value="2"/>
</dbReference>
<accession>A0A0E0RCY0</accession>
<evidence type="ECO:0000313" key="3">
    <source>
        <dbReference type="EnsemblPlants" id="ORUFI12G01210.1"/>
    </source>
</evidence>
<keyword evidence="1" id="KW-0378">Hydrolase</keyword>
<dbReference type="Pfam" id="PF12697">
    <property type="entry name" value="Abhydrolase_6"/>
    <property type="match status" value="2"/>
</dbReference>
<dbReference type="Gramene" id="ORUFI12G01210.1">
    <property type="protein sequence ID" value="ORUFI12G01210.1"/>
    <property type="gene ID" value="ORUFI12G01210"/>
</dbReference>
<dbReference type="Gene3D" id="3.40.50.1820">
    <property type="entry name" value="alpha/beta hydrolase"/>
    <property type="match status" value="3"/>
</dbReference>
<sequence length="428" mass="47889">MHTDAGDDFSESCRSTEHFVLVHGAGHGAWLLRLLQDSGHRVSAVDLAGAAGSLVDPNHVRSFDDYNAPLLDLMASLPAGDKVILIGHSAGGLSVVHAMHLFGDRIKQAIFIAATMLQFGYQTEQDIKDGVPDLSEHGDVYDLTFGLGADHPPTAVALRKEFQRIILYQQSPQEDSALASILLRPWPTALSTARFTGDDGGVESFIDRVRRVYIKTENDRMVQPEQQEAMIRRWPPSKVMVMDTDHSPFFSAPELLFNLILKSLARMSMAREHFVLVHGEGHGSWCWFKLRWLLESSGYQVTCIDLAGAGVDPTDPNTVRSFEQYDKPLLDLISAIPEDEKESVLASMLMRPWPVTAISTASFEGDDERLNRIKRVFIKTERDHMLNPQQQDSMIKKWPPSEVLEIDTDHSPFFSAPEQLFNLIVKSL</sequence>
<dbReference type="AlphaFoldDB" id="A0A0E0RCY0"/>
<feature type="domain" description="AB hydrolase-1" evidence="2">
    <location>
        <begin position="19"/>
        <end position="256"/>
    </location>
</feature>
<evidence type="ECO:0000256" key="1">
    <source>
        <dbReference type="ARBA" id="ARBA00022801"/>
    </source>
</evidence>
<dbReference type="Proteomes" id="UP000008022">
    <property type="component" value="Unassembled WGS sequence"/>
</dbReference>
<organism evidence="3 4">
    <name type="scientific">Oryza rufipogon</name>
    <name type="common">Brownbeard rice</name>
    <name type="synonym">Asian wild rice</name>
    <dbReference type="NCBI Taxonomy" id="4529"/>
    <lineage>
        <taxon>Eukaryota</taxon>
        <taxon>Viridiplantae</taxon>
        <taxon>Streptophyta</taxon>
        <taxon>Embryophyta</taxon>
        <taxon>Tracheophyta</taxon>
        <taxon>Spermatophyta</taxon>
        <taxon>Magnoliopsida</taxon>
        <taxon>Liliopsida</taxon>
        <taxon>Poales</taxon>
        <taxon>Poaceae</taxon>
        <taxon>BOP clade</taxon>
        <taxon>Oryzoideae</taxon>
        <taxon>Oryzeae</taxon>
        <taxon>Oryzinae</taxon>
        <taxon>Oryza</taxon>
    </lineage>
</organism>
<feature type="domain" description="AB hydrolase-1" evidence="2">
    <location>
        <begin position="274"/>
        <end position="332"/>
    </location>
</feature>
<reference evidence="4" key="1">
    <citation type="submission" date="2013-06" db="EMBL/GenBank/DDBJ databases">
        <authorList>
            <person name="Zhao Q."/>
        </authorList>
    </citation>
    <scope>NUCLEOTIDE SEQUENCE</scope>
    <source>
        <strain evidence="4">cv. W1943</strain>
    </source>
</reference>
<dbReference type="EnsemblPlants" id="ORUFI12G01210.1">
    <property type="protein sequence ID" value="ORUFI12G01210.1"/>
    <property type="gene ID" value="ORUFI12G01210"/>
</dbReference>
<dbReference type="GO" id="GO:0080032">
    <property type="term" value="F:methyl jasmonate esterase activity"/>
    <property type="evidence" value="ECO:0007669"/>
    <property type="project" value="TreeGrafter"/>
</dbReference>
<evidence type="ECO:0000259" key="2">
    <source>
        <dbReference type="Pfam" id="PF12697"/>
    </source>
</evidence>
<evidence type="ECO:0000313" key="4">
    <source>
        <dbReference type="Proteomes" id="UP000008022"/>
    </source>
</evidence>
<dbReference type="eggNOG" id="ENOG502QPPA">
    <property type="taxonomic scope" value="Eukaryota"/>
</dbReference>
<dbReference type="InterPro" id="IPR029058">
    <property type="entry name" value="AB_hydrolase_fold"/>
</dbReference>
<dbReference type="PANTHER" id="PTHR10992:SF1032">
    <property type="entry name" value="METHYLESTERASE 17"/>
    <property type="match status" value="1"/>
</dbReference>
<dbReference type="InterPro" id="IPR000073">
    <property type="entry name" value="AB_hydrolase_1"/>
</dbReference>
<dbReference type="GO" id="GO:0009696">
    <property type="term" value="P:salicylic acid metabolic process"/>
    <property type="evidence" value="ECO:0007669"/>
    <property type="project" value="TreeGrafter"/>
</dbReference>
<dbReference type="GO" id="GO:0080030">
    <property type="term" value="F:methyl indole-3-acetate esterase activity"/>
    <property type="evidence" value="ECO:0007669"/>
    <property type="project" value="TreeGrafter"/>
</dbReference>
<dbReference type="STRING" id="4529.A0A0E0RCY0"/>